<feature type="compositionally biased region" description="Low complexity" evidence="3">
    <location>
        <begin position="467"/>
        <end position="482"/>
    </location>
</feature>
<feature type="compositionally biased region" description="Basic and acidic residues" evidence="3">
    <location>
        <begin position="163"/>
        <end position="172"/>
    </location>
</feature>
<dbReference type="Pfam" id="PF00076">
    <property type="entry name" value="RRM_1"/>
    <property type="match status" value="2"/>
</dbReference>
<evidence type="ECO:0000259" key="4">
    <source>
        <dbReference type="PROSITE" id="PS50102"/>
    </source>
</evidence>
<evidence type="ECO:0000313" key="5">
    <source>
        <dbReference type="EMBL" id="EER13460.1"/>
    </source>
</evidence>
<dbReference type="AlphaFoldDB" id="C5KPR3"/>
<dbReference type="InterPro" id="IPR052462">
    <property type="entry name" value="SLIRP/GR-RBP-like"/>
</dbReference>
<feature type="region of interest" description="Disordered" evidence="3">
    <location>
        <begin position="1"/>
        <end position="111"/>
    </location>
</feature>
<keyword evidence="1 2" id="KW-0694">RNA-binding</keyword>
<dbReference type="PROSITE" id="PS50102">
    <property type="entry name" value="RRM"/>
    <property type="match status" value="2"/>
</dbReference>
<dbReference type="OMA" id="NGHRYES"/>
<evidence type="ECO:0000256" key="2">
    <source>
        <dbReference type="PROSITE-ProRule" id="PRU00176"/>
    </source>
</evidence>
<evidence type="ECO:0000256" key="3">
    <source>
        <dbReference type="SAM" id="MobiDB-lite"/>
    </source>
</evidence>
<protein>
    <submittedName>
        <fullName evidence="5">Heterogeneous nuclear ribonucleoprotein A1, putative</fullName>
    </submittedName>
</protein>
<organism evidence="6">
    <name type="scientific">Perkinsus marinus (strain ATCC 50983 / TXsc)</name>
    <dbReference type="NCBI Taxonomy" id="423536"/>
    <lineage>
        <taxon>Eukaryota</taxon>
        <taxon>Sar</taxon>
        <taxon>Alveolata</taxon>
        <taxon>Perkinsozoa</taxon>
        <taxon>Perkinsea</taxon>
        <taxon>Perkinsida</taxon>
        <taxon>Perkinsidae</taxon>
        <taxon>Perkinsus</taxon>
    </lineage>
</organism>
<feature type="compositionally biased region" description="Gly residues" evidence="3">
    <location>
        <begin position="439"/>
        <end position="448"/>
    </location>
</feature>
<gene>
    <name evidence="5" type="ORF">Pmar_PMAR000046</name>
</gene>
<dbReference type="InterPro" id="IPR035979">
    <property type="entry name" value="RBD_domain_sf"/>
</dbReference>
<dbReference type="GeneID" id="9041972"/>
<feature type="region of interest" description="Disordered" evidence="3">
    <location>
        <begin position="126"/>
        <end position="173"/>
    </location>
</feature>
<dbReference type="Proteomes" id="UP000007800">
    <property type="component" value="Unassembled WGS sequence"/>
</dbReference>
<dbReference type="GO" id="GO:1990904">
    <property type="term" value="C:ribonucleoprotein complex"/>
    <property type="evidence" value="ECO:0007669"/>
    <property type="project" value="UniProtKB-KW"/>
</dbReference>
<dbReference type="SMART" id="SM00360">
    <property type="entry name" value="RRM"/>
    <property type="match status" value="2"/>
</dbReference>
<feature type="region of interest" description="Disordered" evidence="3">
    <location>
        <begin position="421"/>
        <end position="482"/>
    </location>
</feature>
<accession>C5KPR3</accession>
<feature type="domain" description="RRM" evidence="4">
    <location>
        <begin position="171"/>
        <end position="248"/>
    </location>
</feature>
<keyword evidence="5" id="KW-0687">Ribonucleoprotein</keyword>
<proteinExistence type="predicted"/>
<dbReference type="RefSeq" id="XP_002781665.1">
    <property type="nucleotide sequence ID" value="XM_002781619.1"/>
</dbReference>
<dbReference type="EMBL" id="GG675180">
    <property type="protein sequence ID" value="EER13460.1"/>
    <property type="molecule type" value="Genomic_DNA"/>
</dbReference>
<dbReference type="InParanoid" id="C5KPR3"/>
<dbReference type="Gene3D" id="3.30.70.330">
    <property type="match status" value="2"/>
</dbReference>
<evidence type="ECO:0000313" key="6">
    <source>
        <dbReference type="Proteomes" id="UP000007800"/>
    </source>
</evidence>
<feature type="compositionally biased region" description="Low complexity" evidence="3">
    <location>
        <begin position="1"/>
        <end position="17"/>
    </location>
</feature>
<dbReference type="OrthoDB" id="332627at2759"/>
<dbReference type="InterPro" id="IPR000504">
    <property type="entry name" value="RRM_dom"/>
</dbReference>
<dbReference type="PANTHER" id="PTHR48027">
    <property type="entry name" value="HETEROGENEOUS NUCLEAR RIBONUCLEOPROTEIN 87F-RELATED"/>
    <property type="match status" value="1"/>
</dbReference>
<sequence>MDQQQPAVPTTTEAPAADSPTVPEATPAEAGPTDEATPAEVSTEASPAEPSTEASLSEAGVPAVTPAEAQEVVTTVEAPTPEKPIEPAVQEQPQAVPVPLPSATTPQQELPVASMGVAAATAAAGSSAAAIQPEQNTSAPGQTPPMGHNPGASAPAARYDGPPGRRGDDTKKVFVGGLPREADKPALDAYFSQFGPVEDSVVMMDRFTGRSRGFGFVTFETKEQMLGCVAAAPHVIMGKSVEVRRSINDDGTSTAHERRSAGKGAGAPRNYDDYGSGKGGHRDQNPNKLFVGGLPREITSEALRDFFIQYGNLVDCTVITDRMTGQSRGFGYVTYEDSSAAEAAISNSANNIIDGKWVDVKHTTREGPRRSFGGYNDYGNVGGYGDQGRFSRGSDDYQATMQASKAASNAYYQQQRPMGMYQTPQYGMPPPPPQQGYGMQQGGYGGMGYQHQDQRRPPMGGYNNSQPRYGGPYGGPSRASPY</sequence>
<name>C5KPR3_PERM5</name>
<reference evidence="5 6" key="1">
    <citation type="submission" date="2008-07" db="EMBL/GenBank/DDBJ databases">
        <authorList>
            <person name="El-Sayed N."/>
            <person name="Caler E."/>
            <person name="Inman J."/>
            <person name="Amedeo P."/>
            <person name="Hass B."/>
            <person name="Wortman J."/>
        </authorList>
    </citation>
    <scope>NUCLEOTIDE SEQUENCE [LARGE SCALE GENOMIC DNA]</scope>
    <source>
        <strain evidence="6">ATCC 50983 / TXsc</strain>
    </source>
</reference>
<dbReference type="InterPro" id="IPR012677">
    <property type="entry name" value="Nucleotide-bd_a/b_plait_sf"/>
</dbReference>
<evidence type="ECO:0000256" key="1">
    <source>
        <dbReference type="ARBA" id="ARBA00022884"/>
    </source>
</evidence>
<feature type="region of interest" description="Disordered" evidence="3">
    <location>
        <begin position="248"/>
        <end position="286"/>
    </location>
</feature>
<dbReference type="GO" id="GO:0003723">
    <property type="term" value="F:RNA binding"/>
    <property type="evidence" value="ECO:0007669"/>
    <property type="project" value="UniProtKB-UniRule"/>
</dbReference>
<feature type="domain" description="RRM" evidence="4">
    <location>
        <begin position="287"/>
        <end position="365"/>
    </location>
</feature>
<dbReference type="FunCoup" id="C5KPR3">
    <property type="interactions" value="90"/>
</dbReference>
<dbReference type="SUPFAM" id="SSF54928">
    <property type="entry name" value="RNA-binding domain, RBD"/>
    <property type="match status" value="2"/>
</dbReference>
<keyword evidence="6" id="KW-1185">Reference proteome</keyword>